<keyword evidence="3 5" id="KW-1133">Transmembrane helix</keyword>
<dbReference type="InterPro" id="IPR044880">
    <property type="entry name" value="NCX_ion-bd_dom_sf"/>
</dbReference>
<comment type="subcellular location">
    <subcellularLocation>
        <location evidence="1">Membrane</location>
        <topology evidence="1">Multi-pass membrane protein</topology>
    </subcellularLocation>
</comment>
<dbReference type="NCBIfam" id="TIGR00367">
    <property type="entry name" value="calcium/sodium antiporter"/>
    <property type="match status" value="1"/>
</dbReference>
<sequence length="320" mass="33451">MLTAYLAVLAGLIVLVWSADKFVIGAAATARKLGMSPLLVGLTIVSIGTSAPEMFVSAMASLDGAGNLAIGNALGSNITNILMVLGITALVSPIPIQKKLVRKEMPLLLLISIIGGLTLADLEVNWIDALILISALIFALYLMFQDSSESGEPIVDDEEAEAIEHTSTGQALFWLLTGLLALMLSSRMLVWGATEIAVAFGVSDLIIGLTIVAIGTSLPELAASIASALKGHHDIAVGNVIGSNIFNLLAVMPIPGILATTAVEPMALYRDFSVMMVATLALGLILLLSYRSGRIARPFGAVLTGSYVGYLVLLMFMAQA</sequence>
<dbReference type="GO" id="GO:0006874">
    <property type="term" value="P:intracellular calcium ion homeostasis"/>
    <property type="evidence" value="ECO:0007669"/>
    <property type="project" value="TreeGrafter"/>
</dbReference>
<dbReference type="Gene3D" id="1.20.1420.30">
    <property type="entry name" value="NCX, central ion-binding region"/>
    <property type="match status" value="1"/>
</dbReference>
<proteinExistence type="predicted"/>
<feature type="transmembrane region" description="Helical" evidence="5">
    <location>
        <begin position="69"/>
        <end position="92"/>
    </location>
</feature>
<keyword evidence="8" id="KW-1185">Reference proteome</keyword>
<dbReference type="KEGG" id="bsan:CHH28_08660"/>
<dbReference type="OrthoDB" id="9794225at2"/>
<feature type="transmembrane region" description="Helical" evidence="5">
    <location>
        <begin position="299"/>
        <end position="318"/>
    </location>
</feature>
<dbReference type="GO" id="GO:0005886">
    <property type="term" value="C:plasma membrane"/>
    <property type="evidence" value="ECO:0007669"/>
    <property type="project" value="TreeGrafter"/>
</dbReference>
<feature type="domain" description="Sodium/calcium exchanger membrane region" evidence="6">
    <location>
        <begin position="172"/>
        <end position="315"/>
    </location>
</feature>
<feature type="transmembrane region" description="Helical" evidence="5">
    <location>
        <begin position="104"/>
        <end position="120"/>
    </location>
</feature>
<evidence type="ECO:0000256" key="5">
    <source>
        <dbReference type="SAM" id="Phobius"/>
    </source>
</evidence>
<keyword evidence="4 5" id="KW-0472">Membrane</keyword>
<feature type="transmembrane region" description="Helical" evidence="5">
    <location>
        <begin position="126"/>
        <end position="144"/>
    </location>
</feature>
<reference evidence="7 8" key="1">
    <citation type="submission" date="2017-07" db="EMBL/GenBank/DDBJ databases">
        <title>Annotated genome sequence of Bacterioplanes sanyensis isolated from Red Sea.</title>
        <authorList>
            <person name="Rehman Z.U."/>
        </authorList>
    </citation>
    <scope>NUCLEOTIDE SEQUENCE [LARGE SCALE GENOMIC DNA]</scope>
    <source>
        <strain evidence="7 8">NV9</strain>
    </source>
</reference>
<dbReference type="InterPro" id="IPR004837">
    <property type="entry name" value="NaCa_Exmemb"/>
</dbReference>
<evidence type="ECO:0000313" key="7">
    <source>
        <dbReference type="EMBL" id="ASP38748.1"/>
    </source>
</evidence>
<dbReference type="GO" id="GO:0005262">
    <property type="term" value="F:calcium channel activity"/>
    <property type="evidence" value="ECO:0007669"/>
    <property type="project" value="TreeGrafter"/>
</dbReference>
<feature type="transmembrane region" description="Helical" evidence="5">
    <location>
        <begin position="236"/>
        <end position="260"/>
    </location>
</feature>
<evidence type="ECO:0000259" key="6">
    <source>
        <dbReference type="Pfam" id="PF01699"/>
    </source>
</evidence>
<name>A0A222FID3_9GAMM</name>
<dbReference type="PANTHER" id="PTHR10846:SF8">
    <property type="entry name" value="INNER MEMBRANE PROTEIN YRBG"/>
    <property type="match status" value="1"/>
</dbReference>
<dbReference type="AlphaFoldDB" id="A0A222FID3"/>
<gene>
    <name evidence="7" type="ORF">CHH28_08660</name>
</gene>
<organism evidence="7 8">
    <name type="scientific">Bacterioplanes sanyensis</name>
    <dbReference type="NCBI Taxonomy" id="1249553"/>
    <lineage>
        <taxon>Bacteria</taxon>
        <taxon>Pseudomonadati</taxon>
        <taxon>Pseudomonadota</taxon>
        <taxon>Gammaproteobacteria</taxon>
        <taxon>Oceanospirillales</taxon>
        <taxon>Oceanospirillaceae</taxon>
        <taxon>Bacterioplanes</taxon>
    </lineage>
</organism>
<evidence type="ECO:0000256" key="4">
    <source>
        <dbReference type="ARBA" id="ARBA00023136"/>
    </source>
</evidence>
<keyword evidence="2 5" id="KW-0812">Transmembrane</keyword>
<evidence type="ECO:0000256" key="3">
    <source>
        <dbReference type="ARBA" id="ARBA00022989"/>
    </source>
</evidence>
<dbReference type="InterPro" id="IPR004481">
    <property type="entry name" value="K/Na/Ca-exchanger"/>
</dbReference>
<dbReference type="PANTHER" id="PTHR10846">
    <property type="entry name" value="SODIUM/POTASSIUM/CALCIUM EXCHANGER"/>
    <property type="match status" value="1"/>
</dbReference>
<evidence type="ECO:0000313" key="8">
    <source>
        <dbReference type="Proteomes" id="UP000202440"/>
    </source>
</evidence>
<dbReference type="GO" id="GO:0008273">
    <property type="term" value="F:calcium, potassium:sodium antiporter activity"/>
    <property type="evidence" value="ECO:0007669"/>
    <property type="project" value="TreeGrafter"/>
</dbReference>
<dbReference type="EMBL" id="CP022530">
    <property type="protein sequence ID" value="ASP38748.1"/>
    <property type="molecule type" value="Genomic_DNA"/>
</dbReference>
<feature type="domain" description="Sodium/calcium exchanger membrane region" evidence="6">
    <location>
        <begin position="5"/>
        <end position="144"/>
    </location>
</feature>
<feature type="transmembrane region" description="Helical" evidence="5">
    <location>
        <begin position="171"/>
        <end position="190"/>
    </location>
</feature>
<dbReference type="Pfam" id="PF01699">
    <property type="entry name" value="Na_Ca_ex"/>
    <property type="match status" value="2"/>
</dbReference>
<protein>
    <submittedName>
        <fullName evidence="7">Calcium/sodium antiporter</fullName>
    </submittedName>
</protein>
<evidence type="ECO:0000256" key="1">
    <source>
        <dbReference type="ARBA" id="ARBA00004141"/>
    </source>
</evidence>
<accession>A0A222FID3</accession>
<evidence type="ECO:0000256" key="2">
    <source>
        <dbReference type="ARBA" id="ARBA00022692"/>
    </source>
</evidence>
<dbReference type="Proteomes" id="UP000202440">
    <property type="component" value="Chromosome"/>
</dbReference>
<dbReference type="RefSeq" id="WP_094059934.1">
    <property type="nucleotide sequence ID" value="NZ_CP022530.1"/>
</dbReference>
<feature type="transmembrane region" description="Helical" evidence="5">
    <location>
        <begin position="272"/>
        <end position="290"/>
    </location>
</feature>